<reference evidence="1 2" key="1">
    <citation type="journal article" date="2011" name="Nat. Genet.">
        <title>The genome of the mesopolyploid crop species Brassica rapa.</title>
        <authorList>
            <consortium name="Brassica rapa Genome Sequencing Project Consortium"/>
            <person name="Wang X."/>
            <person name="Wang H."/>
            <person name="Wang J."/>
            <person name="Sun R."/>
            <person name="Wu J."/>
            <person name="Liu S."/>
            <person name="Bai Y."/>
            <person name="Mun J.H."/>
            <person name="Bancroft I."/>
            <person name="Cheng F."/>
            <person name="Huang S."/>
            <person name="Li X."/>
            <person name="Hua W."/>
            <person name="Wang J."/>
            <person name="Wang X."/>
            <person name="Freeling M."/>
            <person name="Pires J.C."/>
            <person name="Paterson A.H."/>
            <person name="Chalhoub B."/>
            <person name="Wang B."/>
            <person name="Hayward A."/>
            <person name="Sharpe A.G."/>
            <person name="Park B.S."/>
            <person name="Weisshaar B."/>
            <person name="Liu B."/>
            <person name="Li B."/>
            <person name="Liu B."/>
            <person name="Tong C."/>
            <person name="Song C."/>
            <person name="Duran C."/>
            <person name="Peng C."/>
            <person name="Geng C."/>
            <person name="Koh C."/>
            <person name="Lin C."/>
            <person name="Edwards D."/>
            <person name="Mu D."/>
            <person name="Shen D."/>
            <person name="Soumpourou E."/>
            <person name="Li F."/>
            <person name="Fraser F."/>
            <person name="Conant G."/>
            <person name="Lassalle G."/>
            <person name="King G.J."/>
            <person name="Bonnema G."/>
            <person name="Tang H."/>
            <person name="Wang H."/>
            <person name="Belcram H."/>
            <person name="Zhou H."/>
            <person name="Hirakawa H."/>
            <person name="Abe H."/>
            <person name="Guo H."/>
            <person name="Wang H."/>
            <person name="Jin H."/>
            <person name="Parkin I.A."/>
            <person name="Batley J."/>
            <person name="Kim J.S."/>
            <person name="Just J."/>
            <person name="Li J."/>
            <person name="Xu J."/>
            <person name="Deng J."/>
            <person name="Kim J.A."/>
            <person name="Li J."/>
            <person name="Yu J."/>
            <person name="Meng J."/>
            <person name="Wang J."/>
            <person name="Min J."/>
            <person name="Poulain J."/>
            <person name="Wang J."/>
            <person name="Hatakeyama K."/>
            <person name="Wu K."/>
            <person name="Wang L."/>
            <person name="Fang L."/>
            <person name="Trick M."/>
            <person name="Links M.G."/>
            <person name="Zhao M."/>
            <person name="Jin M."/>
            <person name="Ramchiary N."/>
            <person name="Drou N."/>
            <person name="Berkman P.J."/>
            <person name="Cai Q."/>
            <person name="Huang Q."/>
            <person name="Li R."/>
            <person name="Tabata S."/>
            <person name="Cheng S."/>
            <person name="Zhang S."/>
            <person name="Zhang S."/>
            <person name="Huang S."/>
            <person name="Sato S."/>
            <person name="Sun S."/>
            <person name="Kwon S.J."/>
            <person name="Choi S.R."/>
            <person name="Lee T.H."/>
            <person name="Fan W."/>
            <person name="Zhao X."/>
            <person name="Tan X."/>
            <person name="Xu X."/>
            <person name="Wang Y."/>
            <person name="Qiu Y."/>
            <person name="Yin Y."/>
            <person name="Li Y."/>
            <person name="Du Y."/>
            <person name="Liao Y."/>
            <person name="Lim Y."/>
            <person name="Narusaka Y."/>
            <person name="Wang Y."/>
            <person name="Wang Z."/>
            <person name="Li Z."/>
            <person name="Wang Z."/>
            <person name="Xiong Z."/>
            <person name="Zhang Z."/>
        </authorList>
    </citation>
    <scope>NUCLEOTIDE SEQUENCE [LARGE SCALE GENOMIC DNA]</scope>
    <source>
        <strain evidence="1 2">cv. Chiifu-401-42</strain>
    </source>
</reference>
<name>M4F8Z1_BRACM</name>
<dbReference type="AlphaFoldDB" id="M4F8Z1"/>
<accession>M4F8Z1</accession>
<proteinExistence type="predicted"/>
<sequence>MSFVEIPVFEGFALRQWIDCMEAKFARVRIPESWKLNLAKSLIEGEAKTFLNQTWLHLGSWDSLKAALLFRFGGEDDQRRFVLLEKTRDYDKRFDLTDRRFDQITQIRTRIDTNPLSSMAKGTIPVADDPFQKIAMPRFYGSSPFGWLLRIEKYFQSCQLVEDERLGRLSECLEGEAFCWYKKELYLGGFSSWNEFNRRLVARFAPVKRCSRRAATEATEVISQTVVEPTKSLETEKTAAEDSLQKLVVEVAHEKTLASEPLVSTAVLEACQNENGSEKLSPGVLCTHSASKVFDTLPLETEMMNMKMEQDKLSKSWKFKFKQGDVITEDGSLDAATSFEYLDLQKEVILQMEQVSTLETVTAIDHEEELVFFVSTEPNSILVDNLQEASEPAMGIVVVHEKKSITQLDLHLEVAVSSGISTCFTFTRSSCNVFNEWALRGLRFWRQQKNRRCSKSWRFKFKKRDVTAFSQKAENHVLHQNMEGSSNEDLCGSSWVGDNGAIQRALPYYDICSKVLVTHQSKNSAHVLIERGTTRLSYPCSEPRVGFMKKKKKQRKNLKAWKFKYKYMELQRVKSVCGHHKLKNKKQQFLRLTTREGRSENYRFVHQGSSSRYYRIQSVINSVQVMPRQERQLFDHWSILYRILCAAVHVSLVKGKLRSSWDPGGGTRLDKAEISFCVWCAMETGDAATKEESTSAVVLIQFRDAGYFRGRKKTFLKAWTEYLPHLVVLVISGEAGVLPRRDDGNLSRDLVVQSMIFLVEIDTAHLLIQITFTSTAQRTVTPVVHKLFGIWHRWRSRDWLSCEFGLVTTWVMHITSFHVERLFGFLLCYA</sequence>
<dbReference type="EnsemblPlants" id="Bra037554.1">
    <property type="protein sequence ID" value="Bra037554.1-P"/>
    <property type="gene ID" value="Bra037554"/>
</dbReference>
<reference evidence="1" key="3">
    <citation type="submission" date="2023-03" db="UniProtKB">
        <authorList>
            <consortium name="EnsemblPlants"/>
        </authorList>
    </citation>
    <scope>IDENTIFICATION</scope>
    <source>
        <strain evidence="1">cv. Chiifu-401-42</strain>
    </source>
</reference>
<evidence type="ECO:0000313" key="1">
    <source>
        <dbReference type="EnsemblPlants" id="Bra037554.1-P"/>
    </source>
</evidence>
<evidence type="ECO:0008006" key="3">
    <source>
        <dbReference type="Google" id="ProtNLM"/>
    </source>
</evidence>
<dbReference type="HOGENOM" id="CLU_341762_0_0_1"/>
<evidence type="ECO:0000313" key="2">
    <source>
        <dbReference type="Proteomes" id="UP000011750"/>
    </source>
</evidence>
<dbReference type="InParanoid" id="M4F8Z1"/>
<organism evidence="1 2">
    <name type="scientific">Brassica campestris</name>
    <name type="common">Field mustard</name>
    <dbReference type="NCBI Taxonomy" id="3711"/>
    <lineage>
        <taxon>Eukaryota</taxon>
        <taxon>Viridiplantae</taxon>
        <taxon>Streptophyta</taxon>
        <taxon>Embryophyta</taxon>
        <taxon>Tracheophyta</taxon>
        <taxon>Spermatophyta</taxon>
        <taxon>Magnoliopsida</taxon>
        <taxon>eudicotyledons</taxon>
        <taxon>Gunneridae</taxon>
        <taxon>Pentapetalae</taxon>
        <taxon>rosids</taxon>
        <taxon>malvids</taxon>
        <taxon>Brassicales</taxon>
        <taxon>Brassicaceae</taxon>
        <taxon>Brassiceae</taxon>
        <taxon>Brassica</taxon>
    </lineage>
</organism>
<dbReference type="Proteomes" id="UP000011750">
    <property type="component" value="Chromosome A01"/>
</dbReference>
<keyword evidence="2" id="KW-1185">Reference proteome</keyword>
<reference evidence="1 2" key="2">
    <citation type="journal article" date="2018" name="Hortic Res">
        <title>Improved Brassica rapa reference genome by single-molecule sequencing and chromosome conformation capture technologies.</title>
        <authorList>
            <person name="Zhang L."/>
            <person name="Cai X."/>
            <person name="Wu J."/>
            <person name="Liu M."/>
            <person name="Grob S."/>
            <person name="Cheng F."/>
            <person name="Liang J."/>
            <person name="Cai C."/>
            <person name="Liu Z."/>
            <person name="Liu B."/>
            <person name="Wang F."/>
            <person name="Li S."/>
            <person name="Liu F."/>
            <person name="Li X."/>
            <person name="Cheng L."/>
            <person name="Yang W."/>
            <person name="Li M.H."/>
            <person name="Grossniklaus U."/>
            <person name="Zheng H."/>
            <person name="Wang X."/>
        </authorList>
    </citation>
    <scope>NUCLEOTIDE SEQUENCE [LARGE SCALE GENOMIC DNA]</scope>
    <source>
        <strain evidence="1 2">cv. Chiifu-401-42</strain>
    </source>
</reference>
<dbReference type="Gramene" id="Bra037554.1">
    <property type="protein sequence ID" value="Bra037554.1-P"/>
    <property type="gene ID" value="Bra037554"/>
</dbReference>
<protein>
    <recommendedName>
        <fullName evidence="3">Retrotransposon gag domain-containing protein</fullName>
    </recommendedName>
</protein>